<evidence type="ECO:0000256" key="1">
    <source>
        <dbReference type="SAM" id="MobiDB-lite"/>
    </source>
</evidence>
<gene>
    <name evidence="2" type="ORF">HRG_10128</name>
</gene>
<proteinExistence type="predicted"/>
<comment type="caution">
    <text evidence="2">The sequence shown here is derived from an EMBL/GenBank/DDBJ whole genome shotgun (WGS) entry which is preliminary data.</text>
</comment>
<dbReference type="GeneID" id="68359257"/>
<dbReference type="EMBL" id="JAIZPD010000015">
    <property type="protein sequence ID" value="KAH0958441.1"/>
    <property type="molecule type" value="Genomic_DNA"/>
</dbReference>
<sequence length="263" mass="29565">MIDDINALRAARAVIQSRDAVAALHSRGRTGKAKPSPPLSLRAAETKFRVSKSHIGRAVQQLLGQRDRGPSGRKPLLNDNKDDALRRDPDAMPPSDSWYKRWIEAHGELRKTIIKAIEKARRAVEASSIENIVSFFLRLREIIQDYNLGASDIWNEDECGIRIGSLRERVSVVIMRATRHNRPQVTDPGDRESCTLIGAANAIGDVMSPWLIFKTFPTESWASIDGPEELRFVRTDTGFSNAEVTLEWVHHFNKVSWVMSSKA</sequence>
<reference evidence="2" key="1">
    <citation type="submission" date="2021-09" db="EMBL/GenBank/DDBJ databases">
        <title>A high-quality genome of the endoparasitic fungus Hirsutella rhossiliensis with a comparison of Hirsutella genomes reveals transposable elements contributing to genome size variation.</title>
        <authorList>
            <person name="Lin R."/>
            <person name="Jiao Y."/>
            <person name="Sun X."/>
            <person name="Ling J."/>
            <person name="Xie B."/>
            <person name="Cheng X."/>
        </authorList>
    </citation>
    <scope>NUCLEOTIDE SEQUENCE</scope>
    <source>
        <strain evidence="2">HR02</strain>
    </source>
</reference>
<dbReference type="OrthoDB" id="4733042at2759"/>
<name>A0A9P8SDB8_9HYPO</name>
<feature type="region of interest" description="Disordered" evidence="1">
    <location>
        <begin position="63"/>
        <end position="92"/>
    </location>
</feature>
<dbReference type="RefSeq" id="XP_044715954.1">
    <property type="nucleotide sequence ID" value="XM_044868599.1"/>
</dbReference>
<dbReference type="AlphaFoldDB" id="A0A9P8SDB8"/>
<dbReference type="Proteomes" id="UP000824596">
    <property type="component" value="Unassembled WGS sequence"/>
</dbReference>
<accession>A0A9P8SDB8</accession>
<protein>
    <submittedName>
        <fullName evidence="2">Uncharacterized protein</fullName>
    </submittedName>
</protein>
<evidence type="ECO:0000313" key="3">
    <source>
        <dbReference type="Proteomes" id="UP000824596"/>
    </source>
</evidence>
<feature type="compositionally biased region" description="Basic and acidic residues" evidence="1">
    <location>
        <begin position="79"/>
        <end position="90"/>
    </location>
</feature>
<organism evidence="2 3">
    <name type="scientific">Hirsutella rhossiliensis</name>
    <dbReference type="NCBI Taxonomy" id="111463"/>
    <lineage>
        <taxon>Eukaryota</taxon>
        <taxon>Fungi</taxon>
        <taxon>Dikarya</taxon>
        <taxon>Ascomycota</taxon>
        <taxon>Pezizomycotina</taxon>
        <taxon>Sordariomycetes</taxon>
        <taxon>Hypocreomycetidae</taxon>
        <taxon>Hypocreales</taxon>
        <taxon>Ophiocordycipitaceae</taxon>
        <taxon>Hirsutella</taxon>
    </lineage>
</organism>
<keyword evidence="3" id="KW-1185">Reference proteome</keyword>
<evidence type="ECO:0000313" key="2">
    <source>
        <dbReference type="EMBL" id="KAH0958441.1"/>
    </source>
</evidence>